<dbReference type="Proteomes" id="UP000324222">
    <property type="component" value="Unassembled WGS sequence"/>
</dbReference>
<protein>
    <submittedName>
        <fullName evidence="2">Uncharacterized protein</fullName>
    </submittedName>
</protein>
<reference evidence="2 3" key="1">
    <citation type="submission" date="2019-05" db="EMBL/GenBank/DDBJ databases">
        <title>Another draft genome of Portunus trituberculatus and its Hox gene families provides insights of decapod evolution.</title>
        <authorList>
            <person name="Jeong J.-H."/>
            <person name="Song I."/>
            <person name="Kim S."/>
            <person name="Choi T."/>
            <person name="Kim D."/>
            <person name="Ryu S."/>
            <person name="Kim W."/>
        </authorList>
    </citation>
    <scope>NUCLEOTIDE SEQUENCE [LARGE SCALE GENOMIC DNA]</scope>
    <source>
        <tissue evidence="2">Muscle</tissue>
    </source>
</reference>
<accession>A0A5B7DTL2</accession>
<gene>
    <name evidence="2" type="ORF">E2C01_017490</name>
</gene>
<evidence type="ECO:0000313" key="3">
    <source>
        <dbReference type="Proteomes" id="UP000324222"/>
    </source>
</evidence>
<proteinExistence type="predicted"/>
<evidence type="ECO:0000256" key="1">
    <source>
        <dbReference type="SAM" id="MobiDB-lite"/>
    </source>
</evidence>
<sequence length="65" mass="7078">MTTLQQILNLNSFTFDSQYQPAVKDASTDDVGFLRSSAKHPPPTTARAALTRTPAASRVQQGDEK</sequence>
<comment type="caution">
    <text evidence="2">The sequence shown here is derived from an EMBL/GenBank/DDBJ whole genome shotgun (WGS) entry which is preliminary data.</text>
</comment>
<keyword evidence="3" id="KW-1185">Reference proteome</keyword>
<name>A0A5B7DTL2_PORTR</name>
<evidence type="ECO:0000313" key="2">
    <source>
        <dbReference type="EMBL" id="MPC24409.1"/>
    </source>
</evidence>
<feature type="compositionally biased region" description="Low complexity" evidence="1">
    <location>
        <begin position="45"/>
        <end position="56"/>
    </location>
</feature>
<organism evidence="2 3">
    <name type="scientific">Portunus trituberculatus</name>
    <name type="common">Swimming crab</name>
    <name type="synonym">Neptunus trituberculatus</name>
    <dbReference type="NCBI Taxonomy" id="210409"/>
    <lineage>
        <taxon>Eukaryota</taxon>
        <taxon>Metazoa</taxon>
        <taxon>Ecdysozoa</taxon>
        <taxon>Arthropoda</taxon>
        <taxon>Crustacea</taxon>
        <taxon>Multicrustacea</taxon>
        <taxon>Malacostraca</taxon>
        <taxon>Eumalacostraca</taxon>
        <taxon>Eucarida</taxon>
        <taxon>Decapoda</taxon>
        <taxon>Pleocyemata</taxon>
        <taxon>Brachyura</taxon>
        <taxon>Eubrachyura</taxon>
        <taxon>Portunoidea</taxon>
        <taxon>Portunidae</taxon>
        <taxon>Portuninae</taxon>
        <taxon>Portunus</taxon>
    </lineage>
</organism>
<dbReference type="EMBL" id="VSRR010001326">
    <property type="protein sequence ID" value="MPC24409.1"/>
    <property type="molecule type" value="Genomic_DNA"/>
</dbReference>
<dbReference type="AlphaFoldDB" id="A0A5B7DTL2"/>
<feature type="region of interest" description="Disordered" evidence="1">
    <location>
        <begin position="33"/>
        <end position="65"/>
    </location>
</feature>